<comment type="caution">
    <text evidence="1">The sequence shown here is derived from an EMBL/GenBank/DDBJ whole genome shotgun (WGS) entry which is preliminary data.</text>
</comment>
<accession>A0A4Q7X0K0</accession>
<evidence type="ECO:0000313" key="2">
    <source>
        <dbReference type="Proteomes" id="UP000292027"/>
    </source>
</evidence>
<dbReference type="EMBL" id="SHKR01000012">
    <property type="protein sequence ID" value="RZU16310.1"/>
    <property type="molecule type" value="Genomic_DNA"/>
</dbReference>
<gene>
    <name evidence="1" type="ORF">EV645_3863</name>
</gene>
<keyword evidence="2" id="KW-1185">Reference proteome</keyword>
<reference evidence="1 2" key="1">
    <citation type="journal article" date="2015" name="Stand. Genomic Sci.">
        <title>Genomic Encyclopedia of Bacterial and Archaeal Type Strains, Phase III: the genomes of soil and plant-associated and newly described type strains.</title>
        <authorList>
            <person name="Whitman W.B."/>
            <person name="Woyke T."/>
            <person name="Klenk H.P."/>
            <person name="Zhou Y."/>
            <person name="Lilburn T.G."/>
            <person name="Beck B.J."/>
            <person name="De Vos P."/>
            <person name="Vandamme P."/>
            <person name="Eisen J.A."/>
            <person name="Garrity G."/>
            <person name="Hugenholtz P."/>
            <person name="Kyrpides N.C."/>
        </authorList>
    </citation>
    <scope>NUCLEOTIDE SEQUENCE [LARGE SCALE GENOMIC DNA]</scope>
    <source>
        <strain evidence="1 2">VKM Ac-2540</strain>
    </source>
</reference>
<proteinExistence type="predicted"/>
<dbReference type="OrthoDB" id="3472891at2"/>
<protein>
    <submittedName>
        <fullName evidence="1">Uncharacterized protein</fullName>
    </submittedName>
</protein>
<organism evidence="1 2">
    <name type="scientific">Kribbella rubisoli</name>
    <dbReference type="NCBI Taxonomy" id="3075929"/>
    <lineage>
        <taxon>Bacteria</taxon>
        <taxon>Bacillati</taxon>
        <taxon>Actinomycetota</taxon>
        <taxon>Actinomycetes</taxon>
        <taxon>Propionibacteriales</taxon>
        <taxon>Kribbellaceae</taxon>
        <taxon>Kribbella</taxon>
    </lineage>
</organism>
<dbReference type="Proteomes" id="UP000292027">
    <property type="component" value="Unassembled WGS sequence"/>
</dbReference>
<evidence type="ECO:0000313" key="1">
    <source>
        <dbReference type="EMBL" id="RZU16310.1"/>
    </source>
</evidence>
<dbReference type="RefSeq" id="WP_130445233.1">
    <property type="nucleotide sequence ID" value="NZ_SHKR01000012.1"/>
</dbReference>
<sequence length="318" mass="32540">MSNSKNRLVAAGSALTLVVTAVGISVLGGGAADAGVTGVTSQSATAITYPLVRNSVAESQVVNYSLGESDLQKAFVAKLLAVPANGVDTSAKLKDGVVAEVDLAPAVQSKLNKAGPAYLKHWGTVHRNVIGAAEAELATTSTQSPLGDGALDLHTASATDKVAFGNEVDFAGQNVKDLGTVGFSVYTTGENNALGNNMPSIAFEIDPNVAAVPSDYASLVYVPANGTANEWTTFNATTDTAKHWGLTGTGFNGTTCSINGARCTWTEMLNYLNDGGDDAKLLTATVSKGRDYAFSGAVDALKFGGKTYDFEAAGVTAN</sequence>
<dbReference type="AlphaFoldDB" id="A0A4Q7X0K0"/>
<name>A0A4Q7X0K0_9ACTN</name>